<organism evidence="1 2">
    <name type="scientific">Acanthoscelides obtectus</name>
    <name type="common">Bean weevil</name>
    <name type="synonym">Bruchus obtectus</name>
    <dbReference type="NCBI Taxonomy" id="200917"/>
    <lineage>
        <taxon>Eukaryota</taxon>
        <taxon>Metazoa</taxon>
        <taxon>Ecdysozoa</taxon>
        <taxon>Arthropoda</taxon>
        <taxon>Hexapoda</taxon>
        <taxon>Insecta</taxon>
        <taxon>Pterygota</taxon>
        <taxon>Neoptera</taxon>
        <taxon>Endopterygota</taxon>
        <taxon>Coleoptera</taxon>
        <taxon>Polyphaga</taxon>
        <taxon>Cucujiformia</taxon>
        <taxon>Chrysomeloidea</taxon>
        <taxon>Chrysomelidae</taxon>
        <taxon>Bruchinae</taxon>
        <taxon>Bruchini</taxon>
        <taxon>Acanthoscelides</taxon>
    </lineage>
</organism>
<evidence type="ECO:0000313" key="1">
    <source>
        <dbReference type="EMBL" id="CAH2001620.1"/>
    </source>
</evidence>
<reference evidence="1" key="1">
    <citation type="submission" date="2022-03" db="EMBL/GenBank/DDBJ databases">
        <authorList>
            <person name="Sayadi A."/>
        </authorList>
    </citation>
    <scope>NUCLEOTIDE SEQUENCE</scope>
</reference>
<dbReference type="EMBL" id="CAKOFQ010007457">
    <property type="protein sequence ID" value="CAH2001620.1"/>
    <property type="molecule type" value="Genomic_DNA"/>
</dbReference>
<protein>
    <submittedName>
        <fullName evidence="1">Uncharacterized protein</fullName>
    </submittedName>
</protein>
<evidence type="ECO:0000313" key="2">
    <source>
        <dbReference type="Proteomes" id="UP001152888"/>
    </source>
</evidence>
<comment type="caution">
    <text evidence="1">The sequence shown here is derived from an EMBL/GenBank/DDBJ whole genome shotgun (WGS) entry which is preliminary data.</text>
</comment>
<proteinExistence type="predicted"/>
<gene>
    <name evidence="1" type="ORF">ACAOBT_LOCUS26309</name>
</gene>
<keyword evidence="2" id="KW-1185">Reference proteome</keyword>
<sequence length="54" mass="6182">MEDDPIIPRSLLLNTALFFELCASLHCLGWRMMLVSGLIFRSSVMTFGKQMVVY</sequence>
<dbReference type="Proteomes" id="UP001152888">
    <property type="component" value="Unassembled WGS sequence"/>
</dbReference>
<name>A0A9P0LVE7_ACAOB</name>
<accession>A0A9P0LVE7</accession>
<dbReference type="AlphaFoldDB" id="A0A9P0LVE7"/>